<dbReference type="CDD" id="cd07043">
    <property type="entry name" value="STAS_anti-anti-sigma_factors"/>
    <property type="match status" value="1"/>
</dbReference>
<dbReference type="SUPFAM" id="SSF52091">
    <property type="entry name" value="SpoIIaa-like"/>
    <property type="match status" value="1"/>
</dbReference>
<protein>
    <recommendedName>
        <fullName evidence="1">STAS domain-containing protein</fullName>
    </recommendedName>
</protein>
<gene>
    <name evidence="2" type="ORF">DQK91_00790</name>
</gene>
<dbReference type="PROSITE" id="PS50801">
    <property type="entry name" value="STAS"/>
    <property type="match status" value="1"/>
</dbReference>
<sequence length="101" mass="10897">MDVESNDLPTRRVHWRGDLVGDASGQIAQILDEAAENGLCELVLDIAGVEMVDSRGLSQLIGLGLALQREGGRLTIANPKSEIAALLAEMRLDSQFEVQEP</sequence>
<dbReference type="InterPro" id="IPR036513">
    <property type="entry name" value="STAS_dom_sf"/>
</dbReference>
<organism evidence="2 3">
    <name type="scientific">Oceanidesulfovibrio marinus</name>
    <dbReference type="NCBI Taxonomy" id="370038"/>
    <lineage>
        <taxon>Bacteria</taxon>
        <taxon>Pseudomonadati</taxon>
        <taxon>Thermodesulfobacteriota</taxon>
        <taxon>Desulfovibrionia</taxon>
        <taxon>Desulfovibrionales</taxon>
        <taxon>Desulfovibrionaceae</taxon>
        <taxon>Oceanidesulfovibrio</taxon>
    </lineage>
</organism>
<dbReference type="Gene3D" id="3.30.750.24">
    <property type="entry name" value="STAS domain"/>
    <property type="match status" value="1"/>
</dbReference>
<evidence type="ECO:0000313" key="3">
    <source>
        <dbReference type="Proteomes" id="UP000434052"/>
    </source>
</evidence>
<dbReference type="Proteomes" id="UP000434052">
    <property type="component" value="Unassembled WGS sequence"/>
</dbReference>
<dbReference type="Pfam" id="PF01740">
    <property type="entry name" value="STAS"/>
    <property type="match status" value="1"/>
</dbReference>
<dbReference type="InterPro" id="IPR002645">
    <property type="entry name" value="STAS_dom"/>
</dbReference>
<name>A0A6P1ZPL9_9BACT</name>
<accession>A0A6P1ZPL9</accession>
<dbReference type="OrthoDB" id="254943at2"/>
<dbReference type="AlphaFoldDB" id="A0A6P1ZPL9"/>
<comment type="caution">
    <text evidence="2">The sequence shown here is derived from an EMBL/GenBank/DDBJ whole genome shotgun (WGS) entry which is preliminary data.</text>
</comment>
<evidence type="ECO:0000259" key="1">
    <source>
        <dbReference type="PROSITE" id="PS50801"/>
    </source>
</evidence>
<proteinExistence type="predicted"/>
<feature type="domain" description="STAS" evidence="1">
    <location>
        <begin position="17"/>
        <end position="101"/>
    </location>
</feature>
<evidence type="ECO:0000313" key="2">
    <source>
        <dbReference type="EMBL" id="TVM36495.1"/>
    </source>
</evidence>
<dbReference type="EMBL" id="QMIF01000001">
    <property type="protein sequence ID" value="TVM36495.1"/>
    <property type="molecule type" value="Genomic_DNA"/>
</dbReference>
<reference evidence="2 3" key="1">
    <citation type="submission" date="2018-06" db="EMBL/GenBank/DDBJ databases">
        <title>Complete genome of Desulfovibrio marinus P48SEP.</title>
        <authorList>
            <person name="Crispim J.S."/>
            <person name="Vidigal P.M.P."/>
            <person name="Silva L.C.F."/>
            <person name="Araujo L.C."/>
            <person name="Laguardia C.N."/>
            <person name="Dias R.S."/>
            <person name="Sousa M.P."/>
            <person name="Paula S.O."/>
            <person name="Silva C."/>
        </authorList>
    </citation>
    <scope>NUCLEOTIDE SEQUENCE [LARGE SCALE GENOMIC DNA]</scope>
    <source>
        <strain evidence="2 3">P48SEP</strain>
    </source>
</reference>